<gene>
    <name evidence="2" type="ORF">RAN89_15065</name>
</gene>
<feature type="domain" description="HTH arsR-type" evidence="1">
    <location>
        <begin position="5"/>
        <end position="100"/>
    </location>
</feature>
<dbReference type="InterPro" id="IPR011991">
    <property type="entry name" value="ArsR-like_HTH"/>
</dbReference>
<dbReference type="CDD" id="cd00090">
    <property type="entry name" value="HTH_ARSR"/>
    <property type="match status" value="1"/>
</dbReference>
<dbReference type="InterPro" id="IPR036388">
    <property type="entry name" value="WH-like_DNA-bd_sf"/>
</dbReference>
<reference evidence="2 3" key="1">
    <citation type="submission" date="2023-08" db="EMBL/GenBank/DDBJ databases">
        <title>Rhodoferax potami sp. nov. and Rhodoferax mekongensis sp. nov., isolated from the Mekong River in Thailand.</title>
        <authorList>
            <person name="Kitikhun S."/>
            <person name="Charoenyingcharoen P."/>
            <person name="Siriarchawattana P."/>
            <person name="Likhitrattanapisal S."/>
            <person name="Nilsakha T."/>
            <person name="Chanpet A."/>
            <person name="Rattanawaree P."/>
            <person name="Ingsriswang S."/>
        </authorList>
    </citation>
    <scope>NUCLEOTIDE SEQUENCE [LARGE SCALE GENOMIC DNA]</scope>
    <source>
        <strain evidence="2 3">TBRC 17307</strain>
    </source>
</reference>
<dbReference type="PANTHER" id="PTHR39168">
    <property type="entry name" value="TRANSCRIPTIONAL REGULATOR-RELATED"/>
    <property type="match status" value="1"/>
</dbReference>
<dbReference type="InterPro" id="IPR001845">
    <property type="entry name" value="HTH_ArsR_DNA-bd_dom"/>
</dbReference>
<dbReference type="InterPro" id="IPR036390">
    <property type="entry name" value="WH_DNA-bd_sf"/>
</dbReference>
<dbReference type="Pfam" id="PF12840">
    <property type="entry name" value="HTH_20"/>
    <property type="match status" value="1"/>
</dbReference>
<name>A0ABZ0AX82_9BURK</name>
<dbReference type="SMART" id="SM00418">
    <property type="entry name" value="HTH_ARSR"/>
    <property type="match status" value="1"/>
</dbReference>
<sequence length="240" mass="26115">MTSPSPAPFEPRLASMAAVIADATRARMLSYLLAGDYASAGELARAASVSPATASGHLGKLMVAELLVCEQRGRHRYYKLADDEVAHALEALALMAERRTHTATWANPTRQRLRFARCCYGHLAGQLGVEMFSQLLSKEWLSPVGDGYLLTAQGKASLSTLGFAVDGMDNAKPSAPTRVAYRCLDWSERRDHMAGKLPKALLAHCLQQGWLRRHEGERALEVTPLGRKHLAGLLPSVNAL</sequence>
<dbReference type="SUPFAM" id="SSF46785">
    <property type="entry name" value="Winged helix' DNA-binding domain"/>
    <property type="match status" value="1"/>
</dbReference>
<accession>A0ABZ0AX82</accession>
<dbReference type="InterPro" id="IPR052543">
    <property type="entry name" value="HTH_Metal-responsive_Reg"/>
</dbReference>
<evidence type="ECO:0000313" key="3">
    <source>
        <dbReference type="Proteomes" id="UP001302257"/>
    </source>
</evidence>
<dbReference type="Proteomes" id="UP001302257">
    <property type="component" value="Chromosome"/>
</dbReference>
<evidence type="ECO:0000259" key="1">
    <source>
        <dbReference type="PROSITE" id="PS50987"/>
    </source>
</evidence>
<protein>
    <submittedName>
        <fullName evidence="2">Helix-turn-helix transcriptional regulator</fullName>
    </submittedName>
</protein>
<dbReference type="PROSITE" id="PS50987">
    <property type="entry name" value="HTH_ARSR_2"/>
    <property type="match status" value="1"/>
</dbReference>
<organism evidence="2 3">
    <name type="scientific">Rhodoferax mekongensis</name>
    <dbReference type="NCBI Taxonomy" id="3068341"/>
    <lineage>
        <taxon>Bacteria</taxon>
        <taxon>Pseudomonadati</taxon>
        <taxon>Pseudomonadota</taxon>
        <taxon>Betaproteobacteria</taxon>
        <taxon>Burkholderiales</taxon>
        <taxon>Comamonadaceae</taxon>
        <taxon>Rhodoferax</taxon>
    </lineage>
</organism>
<proteinExistence type="predicted"/>
<keyword evidence="3" id="KW-1185">Reference proteome</keyword>
<dbReference type="EMBL" id="CP132507">
    <property type="protein sequence ID" value="WNO04211.1"/>
    <property type="molecule type" value="Genomic_DNA"/>
</dbReference>
<dbReference type="RefSeq" id="WP_313867065.1">
    <property type="nucleotide sequence ID" value="NZ_CP132507.1"/>
</dbReference>
<dbReference type="Gene3D" id="1.10.10.10">
    <property type="entry name" value="Winged helix-like DNA-binding domain superfamily/Winged helix DNA-binding domain"/>
    <property type="match status" value="1"/>
</dbReference>
<evidence type="ECO:0000313" key="2">
    <source>
        <dbReference type="EMBL" id="WNO04211.1"/>
    </source>
</evidence>
<dbReference type="PANTHER" id="PTHR39168:SF1">
    <property type="entry name" value="TRANSCRIPTIONAL REGULATORY PROTEIN"/>
    <property type="match status" value="1"/>
</dbReference>